<feature type="transmembrane region" description="Helical" evidence="2">
    <location>
        <begin position="257"/>
        <end position="280"/>
    </location>
</feature>
<feature type="transmembrane region" description="Helical" evidence="2">
    <location>
        <begin position="12"/>
        <end position="34"/>
    </location>
</feature>
<sequence>MLENLILGFQTAISLTTLWYCFLGVLLGMIIGVLPGIGSVAAISLLLPFTFNIDPISGIVMLAGVYYGGQYGGSTASILLNLPGAPSSAVTCLDGYPMAKKGKAGLALFITTIASFVGALIGLVLLVLFSPALAQAAQQFGPAELFSMMLLGLVAASTLSSGSPAKGLAMVVLGLLISMVGSDVQTGEFRFTFERPELMDGIKLVALAMGLFGIAELINSINIPHDTSLMKKKITMRSMLPTKEEWKRSGMPMLRGSAIGSFLGTLPGVGPSIASFMAYATEKKVAKHKKELGQGAIEGVSAPEAANNAAVQTAFVPSLSLGLPGDAVMAIMLGALMIHGIQPGPMLISEQPGLFWGLVISFIIGNVILLILNIPLISIWVSMLKIPFKWLFPAILIFICLGVFSEQNNYYDIYMAAIIGMVGYFLYVLKFEPAPLLLGYVLGAPMEENLRRALQLSGGDGMTFLSRPISAVFLAFAALILLWTTWSALKRIARSHERAVEHDLSHEHEHPHENPPSPAVTPQLAKQG</sequence>
<evidence type="ECO:0000256" key="1">
    <source>
        <dbReference type="SAM" id="MobiDB-lite"/>
    </source>
</evidence>
<evidence type="ECO:0000256" key="2">
    <source>
        <dbReference type="SAM" id="Phobius"/>
    </source>
</evidence>
<dbReference type="Pfam" id="PF01970">
    <property type="entry name" value="TctA"/>
    <property type="match status" value="1"/>
</dbReference>
<evidence type="ECO:0000313" key="5">
    <source>
        <dbReference type="Proteomes" id="UP000286947"/>
    </source>
</evidence>
<keyword evidence="2" id="KW-0812">Transmembrane</keyword>
<dbReference type="AlphaFoldDB" id="A0A433SBE2"/>
<feature type="compositionally biased region" description="Basic and acidic residues" evidence="1">
    <location>
        <begin position="500"/>
        <end position="513"/>
    </location>
</feature>
<feature type="transmembrane region" description="Helical" evidence="2">
    <location>
        <begin position="40"/>
        <end position="67"/>
    </location>
</feature>
<evidence type="ECO:0000313" key="4">
    <source>
        <dbReference type="EMBL" id="RUS66045.1"/>
    </source>
</evidence>
<dbReference type="PANTHER" id="PTHR35342:SF5">
    <property type="entry name" value="TRICARBOXYLIC TRANSPORT PROTEIN"/>
    <property type="match status" value="1"/>
</dbReference>
<accession>A0A433SBE2</accession>
<dbReference type="Proteomes" id="UP000286947">
    <property type="component" value="Unassembled WGS sequence"/>
</dbReference>
<name>A0A433SBE2_9BURK</name>
<evidence type="ECO:0000259" key="3">
    <source>
        <dbReference type="Pfam" id="PF01970"/>
    </source>
</evidence>
<feature type="transmembrane region" description="Helical" evidence="2">
    <location>
        <begin position="106"/>
        <end position="128"/>
    </location>
</feature>
<feature type="region of interest" description="Disordered" evidence="1">
    <location>
        <begin position="500"/>
        <end position="528"/>
    </location>
</feature>
<dbReference type="RefSeq" id="WP_126980582.1">
    <property type="nucleotide sequence ID" value="NZ_PQSP01000007.1"/>
</dbReference>
<keyword evidence="2" id="KW-1133">Transmembrane helix</keyword>
<organism evidence="4 5">
    <name type="scientific">Saezia sanguinis</name>
    <dbReference type="NCBI Taxonomy" id="1965230"/>
    <lineage>
        <taxon>Bacteria</taxon>
        <taxon>Pseudomonadati</taxon>
        <taxon>Pseudomonadota</taxon>
        <taxon>Betaproteobacteria</taxon>
        <taxon>Burkholderiales</taxon>
        <taxon>Saeziaceae</taxon>
        <taxon>Saezia</taxon>
    </lineage>
</organism>
<feature type="transmembrane region" description="Helical" evidence="2">
    <location>
        <begin position="204"/>
        <end position="223"/>
    </location>
</feature>
<dbReference type="EMBL" id="PQSP01000007">
    <property type="protein sequence ID" value="RUS66045.1"/>
    <property type="molecule type" value="Genomic_DNA"/>
</dbReference>
<protein>
    <recommendedName>
        <fullName evidence="3">DUF112 domain-containing protein</fullName>
    </recommendedName>
</protein>
<feature type="transmembrane region" description="Helical" evidence="2">
    <location>
        <begin position="321"/>
        <end position="341"/>
    </location>
</feature>
<feature type="transmembrane region" description="Helical" evidence="2">
    <location>
        <begin position="167"/>
        <end position="184"/>
    </location>
</feature>
<keyword evidence="5" id="KW-1185">Reference proteome</keyword>
<gene>
    <name evidence="4" type="ORF">CUZ56_02403</name>
</gene>
<feature type="transmembrane region" description="Helical" evidence="2">
    <location>
        <begin position="411"/>
        <end position="429"/>
    </location>
</feature>
<feature type="transmembrane region" description="Helical" evidence="2">
    <location>
        <begin position="469"/>
        <end position="489"/>
    </location>
</feature>
<reference evidence="4 5" key="1">
    <citation type="submission" date="2018-01" db="EMBL/GenBank/DDBJ databases">
        <title>Saezia sanguinis gen. nov., sp. nov., in the order Burkholderiales isolated from human blood.</title>
        <authorList>
            <person name="Medina-Pascual M.J."/>
            <person name="Valdezate S."/>
            <person name="Monzon S."/>
            <person name="Cuesta I."/>
            <person name="Carrasco G."/>
            <person name="Villalon P."/>
            <person name="Saez-Nieto J.A."/>
        </authorList>
    </citation>
    <scope>NUCLEOTIDE SEQUENCE [LARGE SCALE GENOMIC DNA]</scope>
    <source>
        <strain evidence="4 5">CNM695-12</strain>
    </source>
</reference>
<feature type="transmembrane region" description="Helical" evidence="2">
    <location>
        <begin position="386"/>
        <end position="404"/>
    </location>
</feature>
<keyword evidence="2" id="KW-0472">Membrane</keyword>
<dbReference type="OrthoDB" id="9781349at2"/>
<dbReference type="PANTHER" id="PTHR35342">
    <property type="entry name" value="TRICARBOXYLIC TRANSPORT PROTEIN"/>
    <property type="match status" value="1"/>
</dbReference>
<dbReference type="InterPro" id="IPR002823">
    <property type="entry name" value="DUF112_TM"/>
</dbReference>
<feature type="transmembrane region" description="Helical" evidence="2">
    <location>
        <begin position="353"/>
        <end position="380"/>
    </location>
</feature>
<comment type="caution">
    <text evidence="4">The sequence shown here is derived from an EMBL/GenBank/DDBJ whole genome shotgun (WGS) entry which is preliminary data.</text>
</comment>
<feature type="domain" description="DUF112" evidence="3">
    <location>
        <begin position="18"/>
        <end position="438"/>
    </location>
</feature>
<proteinExistence type="predicted"/>